<dbReference type="OrthoDB" id="9790048at2"/>
<dbReference type="RefSeq" id="WP_012180224.1">
    <property type="nucleotide sequence ID" value="NC_009952.1"/>
</dbReference>
<dbReference type="PANTHER" id="PTHR30570:SF1">
    <property type="entry name" value="PHOSPHATE-BINDING PROTEIN PSTS"/>
    <property type="match status" value="1"/>
</dbReference>
<gene>
    <name evidence="2" type="ordered locus">Dshi_3568</name>
</gene>
<accession>A8LQ61</accession>
<proteinExistence type="predicted"/>
<dbReference type="Proteomes" id="UP000006833">
    <property type="component" value="Chromosome"/>
</dbReference>
<feature type="chain" id="PRO_5002723010" evidence="1">
    <location>
        <begin position="28"/>
        <end position="508"/>
    </location>
</feature>
<dbReference type="AlphaFoldDB" id="A8LQ61"/>
<dbReference type="EMBL" id="CP000830">
    <property type="protein sequence ID" value="ABV95301.1"/>
    <property type="molecule type" value="Genomic_DNA"/>
</dbReference>
<dbReference type="KEGG" id="dsh:Dshi_3568"/>
<sequence length="508" mass="52801">MPRALHLSARLAGLVLAACLSPGAALAEPVTLTARSDGFSVTGDLVAFDGRFYRVDAPEGVLTLSAAQVDCAGAACPAANETTGFAVTSAFGPGAVVLPALIQAYARARDLPLRREDLDATHIRFALGDDTTPRRFPISLRLALSGEGFADLAVGEADMVLADRLISEAELSVARDAGLGDLSAPGQERVLAWDALVAVTSPRRPRQPVDPAQVLALWDMSAPDWRALGFAEGPLRLHARAHGGDLVKLRPDGALPAAPVTYHEQGAGLAAVVREQPSGLGLVALSERGPAQALPLAGACGLTHAPTRAALTLGRYPWAMPLTAYLPERRMPLDLADFLAFLDSEAAGRVVDRAGFAQPSLAPVASDLAARVLRALAGASDADLPRLQEVARRLGQATQLGLTFRPDAADRGGRALSAAALEMLAEAEDGRFLLAAHAPTRAQAEADAGQLLVELAALRGGRAPLEIEVAALGPALPVACADAPWAASMNRRIDVWRLPATGSPPRGN</sequence>
<dbReference type="InterPro" id="IPR050811">
    <property type="entry name" value="Phosphate_ABC_transporter"/>
</dbReference>
<evidence type="ECO:0000256" key="1">
    <source>
        <dbReference type="SAM" id="SignalP"/>
    </source>
</evidence>
<organism evidence="2 3">
    <name type="scientific">Dinoroseobacter shibae (strain DSM 16493 / NCIMB 14021 / DFL 12)</name>
    <dbReference type="NCBI Taxonomy" id="398580"/>
    <lineage>
        <taxon>Bacteria</taxon>
        <taxon>Pseudomonadati</taxon>
        <taxon>Pseudomonadota</taxon>
        <taxon>Alphaproteobacteria</taxon>
        <taxon>Rhodobacterales</taxon>
        <taxon>Roseobacteraceae</taxon>
        <taxon>Dinoroseobacter</taxon>
    </lineage>
</organism>
<reference evidence="3" key="1">
    <citation type="journal article" date="2010" name="ISME J.">
        <title>The complete genome sequence of the algal symbiont Dinoroseobacter shibae: a hitchhiker's guide to life in the sea.</title>
        <authorList>
            <person name="Wagner-Dobler I."/>
            <person name="Ballhausen B."/>
            <person name="Berger M."/>
            <person name="Brinkhoff T."/>
            <person name="Buchholz I."/>
            <person name="Bunk B."/>
            <person name="Cypionka H."/>
            <person name="Daniel R."/>
            <person name="Drepper T."/>
            <person name="Gerdts G."/>
            <person name="Hahnke S."/>
            <person name="Han C."/>
            <person name="Jahn D."/>
            <person name="Kalhoefer D."/>
            <person name="Kiss H."/>
            <person name="Klenk H.P."/>
            <person name="Kyrpides N."/>
            <person name="Liebl W."/>
            <person name="Liesegang H."/>
            <person name="Meincke L."/>
            <person name="Pati A."/>
            <person name="Petersen J."/>
            <person name="Piekarski T."/>
            <person name="Pommerenke C."/>
            <person name="Pradella S."/>
            <person name="Pukall R."/>
            <person name="Rabus R."/>
            <person name="Stackebrandt E."/>
            <person name="Thole S."/>
            <person name="Thompson L."/>
            <person name="Tielen P."/>
            <person name="Tomasch J."/>
            <person name="von Jan M."/>
            <person name="Wanphrut N."/>
            <person name="Wichels A."/>
            <person name="Zech H."/>
            <person name="Simon M."/>
        </authorList>
    </citation>
    <scope>NUCLEOTIDE SEQUENCE [LARGE SCALE GENOMIC DNA]</scope>
    <source>
        <strain evidence="3">DSM 16493 / NCIMB 14021 / DFL 12</strain>
    </source>
</reference>
<keyword evidence="3" id="KW-1185">Reference proteome</keyword>
<feature type="signal peptide" evidence="1">
    <location>
        <begin position="1"/>
        <end position="27"/>
    </location>
</feature>
<dbReference type="Gene3D" id="3.40.190.10">
    <property type="entry name" value="Periplasmic binding protein-like II"/>
    <property type="match status" value="2"/>
</dbReference>
<evidence type="ECO:0000313" key="3">
    <source>
        <dbReference type="Proteomes" id="UP000006833"/>
    </source>
</evidence>
<dbReference type="STRING" id="398580.Dshi_3568"/>
<keyword evidence="1" id="KW-0732">Signal</keyword>
<protein>
    <submittedName>
        <fullName evidence="2">Uncharacterized protein</fullName>
    </submittedName>
</protein>
<name>A8LQ61_DINSH</name>
<dbReference type="HOGENOM" id="CLU_026228_8_0_5"/>
<evidence type="ECO:0000313" key="2">
    <source>
        <dbReference type="EMBL" id="ABV95301.1"/>
    </source>
</evidence>
<dbReference type="PANTHER" id="PTHR30570">
    <property type="entry name" value="PERIPLASMIC PHOSPHATE BINDING COMPONENT OF PHOSPHATE ABC TRANSPORTER"/>
    <property type="match status" value="1"/>
</dbReference>
<dbReference type="eggNOG" id="COG0226">
    <property type="taxonomic scope" value="Bacteria"/>
</dbReference>
<dbReference type="SUPFAM" id="SSF53850">
    <property type="entry name" value="Periplasmic binding protein-like II"/>
    <property type="match status" value="1"/>
</dbReference>